<feature type="DNA-binding region" description="OmpR/PhoB-type" evidence="2">
    <location>
        <begin position="22"/>
        <end position="121"/>
    </location>
</feature>
<keyword evidence="1 2" id="KW-0238">DNA-binding</keyword>
<evidence type="ECO:0000313" key="4">
    <source>
        <dbReference type="EMBL" id="KHQ50365.1"/>
    </source>
</evidence>
<evidence type="ECO:0000313" key="5">
    <source>
        <dbReference type="Proteomes" id="UP000030960"/>
    </source>
</evidence>
<dbReference type="SUPFAM" id="SSF46894">
    <property type="entry name" value="C-terminal effector domain of the bipartite response regulators"/>
    <property type="match status" value="1"/>
</dbReference>
<dbReference type="CDD" id="cd00383">
    <property type="entry name" value="trans_reg_C"/>
    <property type="match status" value="1"/>
</dbReference>
<keyword evidence="5" id="KW-1185">Reference proteome</keyword>
<dbReference type="EMBL" id="JSUQ01000027">
    <property type="protein sequence ID" value="KHQ50365.1"/>
    <property type="molecule type" value="Genomic_DNA"/>
</dbReference>
<dbReference type="SMART" id="SM00862">
    <property type="entry name" value="Trans_reg_C"/>
    <property type="match status" value="1"/>
</dbReference>
<organism evidence="4 5">
    <name type="scientific">Mameliella alba</name>
    <dbReference type="NCBI Taxonomy" id="561184"/>
    <lineage>
        <taxon>Bacteria</taxon>
        <taxon>Pseudomonadati</taxon>
        <taxon>Pseudomonadota</taxon>
        <taxon>Alphaproteobacteria</taxon>
        <taxon>Rhodobacterales</taxon>
        <taxon>Roseobacteraceae</taxon>
        <taxon>Mameliella</taxon>
    </lineage>
</organism>
<sequence length="135" mass="15148">MKDLVQNRPGFEALRAHVAGMSDADAVDHLLYVVSELLGDSEPLDGLRLPRLTAKEAALMRFLLAREGWVVTRAQLLTALWPDGDEPMPLAVDQIVLRLRRKLPPEFKIRNTRDVGFALHRCASDQKESPCQPHS</sequence>
<proteinExistence type="predicted"/>
<dbReference type="InterPro" id="IPR016032">
    <property type="entry name" value="Sig_transdc_resp-reg_C-effctor"/>
</dbReference>
<comment type="caution">
    <text evidence="4">The sequence shown here is derived from an EMBL/GenBank/DDBJ whole genome shotgun (WGS) entry which is preliminary data.</text>
</comment>
<dbReference type="Proteomes" id="UP000030960">
    <property type="component" value="Unassembled WGS sequence"/>
</dbReference>
<dbReference type="Pfam" id="PF00486">
    <property type="entry name" value="Trans_reg_C"/>
    <property type="match status" value="1"/>
</dbReference>
<dbReference type="RefSeq" id="WP_043146222.1">
    <property type="nucleotide sequence ID" value="NZ_JSUQ01000027.1"/>
</dbReference>
<dbReference type="Gene3D" id="1.10.10.10">
    <property type="entry name" value="Winged helix-like DNA-binding domain superfamily/Winged helix DNA-binding domain"/>
    <property type="match status" value="1"/>
</dbReference>
<name>A0A0B3RGE3_9RHOB</name>
<evidence type="ECO:0000259" key="3">
    <source>
        <dbReference type="PROSITE" id="PS51755"/>
    </source>
</evidence>
<dbReference type="GO" id="GO:0003677">
    <property type="term" value="F:DNA binding"/>
    <property type="evidence" value="ECO:0007669"/>
    <property type="project" value="UniProtKB-UniRule"/>
</dbReference>
<gene>
    <name evidence="4" type="ORF">OA50_05040</name>
</gene>
<feature type="domain" description="OmpR/PhoB-type" evidence="3">
    <location>
        <begin position="22"/>
        <end position="121"/>
    </location>
</feature>
<accession>A0A0B3RGE3</accession>
<dbReference type="PROSITE" id="PS51755">
    <property type="entry name" value="OMPR_PHOB"/>
    <property type="match status" value="1"/>
</dbReference>
<dbReference type="InterPro" id="IPR001867">
    <property type="entry name" value="OmpR/PhoB-type_DNA-bd"/>
</dbReference>
<dbReference type="GO" id="GO:0006355">
    <property type="term" value="P:regulation of DNA-templated transcription"/>
    <property type="evidence" value="ECO:0007669"/>
    <property type="project" value="InterPro"/>
</dbReference>
<dbReference type="OrthoDB" id="8927943at2"/>
<dbReference type="GO" id="GO:0000160">
    <property type="term" value="P:phosphorelay signal transduction system"/>
    <property type="evidence" value="ECO:0007669"/>
    <property type="project" value="InterPro"/>
</dbReference>
<evidence type="ECO:0000256" key="1">
    <source>
        <dbReference type="ARBA" id="ARBA00023125"/>
    </source>
</evidence>
<reference evidence="4 5" key="1">
    <citation type="submission" date="2014-10" db="EMBL/GenBank/DDBJ databases">
        <title>Genome sequence of Ponticoccus sp. strain UMTAT08 isolated from clonal culture of toxic dinoflagellate Alexandrium tamiyavanichii.</title>
        <authorList>
            <person name="Gan H.Y."/>
            <person name="Muhd D.-D."/>
            <person name="Mohd Noor M.E."/>
            <person name="Yeong Y.S."/>
            <person name="Usup G."/>
        </authorList>
    </citation>
    <scope>NUCLEOTIDE SEQUENCE [LARGE SCALE GENOMIC DNA]</scope>
    <source>
        <strain evidence="4 5">UMTAT08</strain>
    </source>
</reference>
<dbReference type="InterPro" id="IPR036388">
    <property type="entry name" value="WH-like_DNA-bd_sf"/>
</dbReference>
<evidence type="ECO:0000256" key="2">
    <source>
        <dbReference type="PROSITE-ProRule" id="PRU01091"/>
    </source>
</evidence>
<protein>
    <submittedName>
        <fullName evidence="4">Transcriptional regulator</fullName>
    </submittedName>
</protein>
<dbReference type="AlphaFoldDB" id="A0A0B3RGE3"/>